<keyword evidence="5" id="KW-0560">Oxidoreductase</keyword>
<evidence type="ECO:0000256" key="4">
    <source>
        <dbReference type="ARBA" id="ARBA00022964"/>
    </source>
</evidence>
<dbReference type="Gene3D" id="3.60.130.10">
    <property type="entry name" value="Clavaminate synthase-like"/>
    <property type="match status" value="1"/>
</dbReference>
<keyword evidence="4 9" id="KW-0223">Dioxygenase</keyword>
<name>A0ABR4KFT6_9EURO</name>
<accession>A0ABR4KFT6</accession>
<comment type="similarity">
    <text evidence="2">Belongs to the TfdA dioxygenase family.</text>
</comment>
<evidence type="ECO:0000256" key="2">
    <source>
        <dbReference type="ARBA" id="ARBA00005896"/>
    </source>
</evidence>
<comment type="caution">
    <text evidence="9">The sequence shown here is derived from an EMBL/GenBank/DDBJ whole genome shotgun (WGS) entry which is preliminary data.</text>
</comment>
<evidence type="ECO:0000313" key="10">
    <source>
        <dbReference type="Proteomes" id="UP001610446"/>
    </source>
</evidence>
<dbReference type="PANTHER" id="PTHR30468">
    <property type="entry name" value="ALPHA-KETOGLUTARATE-DEPENDENT SULFONATE DIOXYGENASE"/>
    <property type="match status" value="1"/>
</dbReference>
<dbReference type="Proteomes" id="UP001610446">
    <property type="component" value="Unassembled WGS sequence"/>
</dbReference>
<proteinExistence type="inferred from homology"/>
<gene>
    <name evidence="9" type="ORF">BJY01DRAFT_233171</name>
</gene>
<keyword evidence="6" id="KW-0408">Iron</keyword>
<feature type="compositionally biased region" description="Basic and acidic residues" evidence="7">
    <location>
        <begin position="349"/>
        <end position="366"/>
    </location>
</feature>
<dbReference type="GO" id="GO:0051213">
    <property type="term" value="F:dioxygenase activity"/>
    <property type="evidence" value="ECO:0007669"/>
    <property type="project" value="UniProtKB-KW"/>
</dbReference>
<dbReference type="InterPro" id="IPR051323">
    <property type="entry name" value="AtsK-like"/>
</dbReference>
<dbReference type="EMBL" id="JBFXLU010000035">
    <property type="protein sequence ID" value="KAL2850664.1"/>
    <property type="molecule type" value="Genomic_DNA"/>
</dbReference>
<protein>
    <submittedName>
        <fullName evidence="9">TfdA family taurine dioxygenase</fullName>
    </submittedName>
</protein>
<keyword evidence="10" id="KW-1185">Reference proteome</keyword>
<feature type="region of interest" description="Disordered" evidence="7">
    <location>
        <begin position="1"/>
        <end position="22"/>
    </location>
</feature>
<dbReference type="PANTHER" id="PTHR30468:SF29">
    <property type="entry name" value="FAMILY TAURINE DIOXYGENASE, PUTATIVE-RELATED"/>
    <property type="match status" value="1"/>
</dbReference>
<evidence type="ECO:0000256" key="1">
    <source>
        <dbReference type="ARBA" id="ARBA00001954"/>
    </source>
</evidence>
<dbReference type="SUPFAM" id="SSF51197">
    <property type="entry name" value="Clavaminate synthase-like"/>
    <property type="match status" value="1"/>
</dbReference>
<evidence type="ECO:0000256" key="6">
    <source>
        <dbReference type="ARBA" id="ARBA00023004"/>
    </source>
</evidence>
<keyword evidence="3" id="KW-0479">Metal-binding</keyword>
<dbReference type="InterPro" id="IPR003819">
    <property type="entry name" value="TauD/TfdA-like"/>
</dbReference>
<evidence type="ECO:0000256" key="3">
    <source>
        <dbReference type="ARBA" id="ARBA00022723"/>
    </source>
</evidence>
<dbReference type="Pfam" id="PF02668">
    <property type="entry name" value="TauD"/>
    <property type="match status" value="1"/>
</dbReference>
<dbReference type="InterPro" id="IPR042098">
    <property type="entry name" value="TauD-like_sf"/>
</dbReference>
<evidence type="ECO:0000256" key="7">
    <source>
        <dbReference type="SAM" id="MobiDB-lite"/>
    </source>
</evidence>
<evidence type="ECO:0000313" key="9">
    <source>
        <dbReference type="EMBL" id="KAL2850664.1"/>
    </source>
</evidence>
<feature type="domain" description="TauD/TfdA-like" evidence="8">
    <location>
        <begin position="71"/>
        <end position="336"/>
    </location>
</feature>
<comment type="cofactor">
    <cofactor evidence="1">
        <name>Fe(2+)</name>
        <dbReference type="ChEBI" id="CHEBI:29033"/>
    </cofactor>
</comment>
<evidence type="ECO:0000259" key="8">
    <source>
        <dbReference type="Pfam" id="PF02668"/>
    </source>
</evidence>
<reference evidence="9 10" key="1">
    <citation type="submission" date="2024-07" db="EMBL/GenBank/DDBJ databases">
        <title>Section-level genome sequencing and comparative genomics of Aspergillus sections Usti and Cavernicolus.</title>
        <authorList>
            <consortium name="Lawrence Berkeley National Laboratory"/>
            <person name="Nybo J.L."/>
            <person name="Vesth T.C."/>
            <person name="Theobald S."/>
            <person name="Frisvad J.C."/>
            <person name="Larsen T.O."/>
            <person name="Kjaerboelling I."/>
            <person name="Rothschild-Mancinelli K."/>
            <person name="Lyhne E.K."/>
            <person name="Kogle M.E."/>
            <person name="Barry K."/>
            <person name="Clum A."/>
            <person name="Na H."/>
            <person name="Ledsgaard L."/>
            <person name="Lin J."/>
            <person name="Lipzen A."/>
            <person name="Kuo A."/>
            <person name="Riley R."/>
            <person name="Mondo S."/>
            <person name="Labutti K."/>
            <person name="Haridas S."/>
            <person name="Pangalinan J."/>
            <person name="Salamov A.A."/>
            <person name="Simmons B.A."/>
            <person name="Magnuson J.K."/>
            <person name="Chen J."/>
            <person name="Drula E."/>
            <person name="Henrissat B."/>
            <person name="Wiebenga A."/>
            <person name="Lubbers R.J."/>
            <person name="Gomes A.C."/>
            <person name="Makela M.R."/>
            <person name="Stajich J."/>
            <person name="Grigoriev I.V."/>
            <person name="Mortensen U.H."/>
            <person name="De Vries R.P."/>
            <person name="Baker S.E."/>
            <person name="Andersen M.R."/>
        </authorList>
    </citation>
    <scope>NUCLEOTIDE SEQUENCE [LARGE SCALE GENOMIC DNA]</scope>
    <source>
        <strain evidence="9 10">CBS 123904</strain>
    </source>
</reference>
<sequence length="366" mass="41043">MSLPERPANLPHPEYQTPRGVSPLQSVRGAGLEYPNYTPFKLPNLALKSFTDRGLSAHPEKSSLLSAVSSITHLTPEIGTELSGIQLTALNDPQKNDLAALVAERGVVFLRDQDLDVHQQIEFAAYFGALHIHQMAGIIPDLPWVHPIYKDETAVNGRSHQIWHSDVSYELQPPGLTMLRMDTLPHAGPGGGVAGGDTIWASGYAIYESLSPKLRAFLETLEAKHSGLEQAEKALRTNGCLRRDPIETIHPVVRTHPVTGWKTLYINENFTKEIVGLEKRVGDILLDTLYRTIAEGYEFQVRWKWTPNAVAIWDNRATFHTGIFDYFPHLRHGLRVAPQAEKPYLDPNSKTRREALQEKMEDEKTV</sequence>
<organism evidence="9 10">
    <name type="scientific">Aspergillus pseudoustus</name>
    <dbReference type="NCBI Taxonomy" id="1810923"/>
    <lineage>
        <taxon>Eukaryota</taxon>
        <taxon>Fungi</taxon>
        <taxon>Dikarya</taxon>
        <taxon>Ascomycota</taxon>
        <taxon>Pezizomycotina</taxon>
        <taxon>Eurotiomycetes</taxon>
        <taxon>Eurotiomycetidae</taxon>
        <taxon>Eurotiales</taxon>
        <taxon>Aspergillaceae</taxon>
        <taxon>Aspergillus</taxon>
        <taxon>Aspergillus subgen. Nidulantes</taxon>
    </lineage>
</organism>
<evidence type="ECO:0000256" key="5">
    <source>
        <dbReference type="ARBA" id="ARBA00023002"/>
    </source>
</evidence>
<feature type="region of interest" description="Disordered" evidence="7">
    <location>
        <begin position="341"/>
        <end position="366"/>
    </location>
</feature>